<keyword evidence="3" id="KW-1185">Reference proteome</keyword>
<feature type="region of interest" description="Disordered" evidence="1">
    <location>
        <begin position="166"/>
        <end position="186"/>
    </location>
</feature>
<dbReference type="RefSeq" id="WP_394542926.1">
    <property type="nucleotide sequence ID" value="NZ_CP171449.1"/>
</dbReference>
<comment type="caution">
    <text evidence="2">The sequence shown here is derived from an EMBL/GenBank/DDBJ whole genome shotgun (WGS) entry which is preliminary data.</text>
</comment>
<evidence type="ECO:0000313" key="3">
    <source>
        <dbReference type="Proteomes" id="UP001589891"/>
    </source>
</evidence>
<dbReference type="Proteomes" id="UP001589891">
    <property type="component" value="Unassembled WGS sequence"/>
</dbReference>
<dbReference type="Gene3D" id="3.30.70.1700">
    <property type="entry name" value="Phage minor tail protein U"/>
    <property type="match status" value="1"/>
</dbReference>
<reference evidence="2 3" key="1">
    <citation type="submission" date="2024-09" db="EMBL/GenBank/DDBJ databases">
        <authorList>
            <person name="Sun Q."/>
            <person name="Mori K."/>
        </authorList>
    </citation>
    <scope>NUCLEOTIDE SEQUENCE [LARGE SCALE GENOMIC DNA]</scope>
    <source>
        <strain evidence="2 3">NCAIM B.01794</strain>
    </source>
</reference>
<organism evidence="2 3">
    <name type="scientific">Azorhizophilus paspali</name>
    <name type="common">Azotobacter paspali</name>
    <dbReference type="NCBI Taxonomy" id="69963"/>
    <lineage>
        <taxon>Bacteria</taxon>
        <taxon>Pseudomonadati</taxon>
        <taxon>Pseudomonadota</taxon>
        <taxon>Gammaproteobacteria</taxon>
        <taxon>Pseudomonadales</taxon>
        <taxon>Pseudomonadaceae</taxon>
        <taxon>Azorhizophilus</taxon>
    </lineage>
</organism>
<protein>
    <submittedName>
        <fullName evidence="2">Uncharacterized protein</fullName>
    </submittedName>
</protein>
<accession>A0ABV6SMI8</accession>
<dbReference type="EMBL" id="JBHLSS010000095">
    <property type="protein sequence ID" value="MFC0710751.1"/>
    <property type="molecule type" value="Genomic_DNA"/>
</dbReference>
<evidence type="ECO:0000256" key="1">
    <source>
        <dbReference type="SAM" id="MobiDB-lite"/>
    </source>
</evidence>
<sequence length="186" mass="20655">MIVPHPRTAIRKKAVELLMGNTSVGASVYASRVAPFIVNDWDNQLPAISVYTMDEDGEIHNAAPREYRRTVQLAVEIQGEADDALDDALDEIARQVELILLRDDTLGGTASDLRYNRTQMVLREQGEAVIGACRIIFDADYLDEQPGPDFNETLDDLVTVHTDYSLAGEQDDPDDRAKTHITGLNE</sequence>
<name>A0ABV6SMI8_AZOPA</name>
<dbReference type="InterPro" id="IPR038512">
    <property type="entry name" value="GpU-like_sf"/>
</dbReference>
<gene>
    <name evidence="2" type="ORF">ACFFGX_14740</name>
</gene>
<proteinExistence type="predicted"/>
<evidence type="ECO:0000313" key="2">
    <source>
        <dbReference type="EMBL" id="MFC0710751.1"/>
    </source>
</evidence>